<keyword evidence="1" id="KW-0472">Membrane</keyword>
<keyword evidence="1" id="KW-1133">Transmembrane helix</keyword>
<dbReference type="CDD" id="cd03396">
    <property type="entry name" value="PAP2_like_6"/>
    <property type="match status" value="1"/>
</dbReference>
<dbReference type="Gene3D" id="1.20.144.10">
    <property type="entry name" value="Phosphatidic acid phosphatase type 2/haloperoxidase"/>
    <property type="match status" value="1"/>
</dbReference>
<dbReference type="OrthoDB" id="9813524at2"/>
<dbReference type="Proteomes" id="UP000295129">
    <property type="component" value="Unassembled WGS sequence"/>
</dbReference>
<dbReference type="SMART" id="SM00014">
    <property type="entry name" value="acidPPc"/>
    <property type="match status" value="1"/>
</dbReference>
<dbReference type="EMBL" id="SNVV01000001">
    <property type="protein sequence ID" value="TDN56754.1"/>
    <property type="molecule type" value="Genomic_DNA"/>
</dbReference>
<protein>
    <submittedName>
        <fullName evidence="3">Lipid A 4'-phosphatase</fullName>
    </submittedName>
</protein>
<keyword evidence="4" id="KW-1185">Reference proteome</keyword>
<feature type="transmembrane region" description="Helical" evidence="1">
    <location>
        <begin position="143"/>
        <end position="162"/>
    </location>
</feature>
<feature type="domain" description="Phosphatidic acid phosphatase type 2/haloperoxidase" evidence="2">
    <location>
        <begin position="87"/>
        <end position="210"/>
    </location>
</feature>
<feature type="transmembrane region" description="Helical" evidence="1">
    <location>
        <begin position="54"/>
        <end position="75"/>
    </location>
</feature>
<keyword evidence="1" id="KW-0812">Transmembrane</keyword>
<comment type="caution">
    <text evidence="3">The sequence shown here is derived from an EMBL/GenBank/DDBJ whole genome shotgun (WGS) entry which is preliminary data.</text>
</comment>
<evidence type="ECO:0000259" key="2">
    <source>
        <dbReference type="SMART" id="SM00014"/>
    </source>
</evidence>
<name>A0A4R6EET4_9RHOO</name>
<organism evidence="3 4">
    <name type="scientific">Azoarcus indigens</name>
    <dbReference type="NCBI Taxonomy" id="29545"/>
    <lineage>
        <taxon>Bacteria</taxon>
        <taxon>Pseudomonadati</taxon>
        <taxon>Pseudomonadota</taxon>
        <taxon>Betaproteobacteria</taxon>
        <taxon>Rhodocyclales</taxon>
        <taxon>Zoogloeaceae</taxon>
        <taxon>Azoarcus</taxon>
    </lineage>
</organism>
<proteinExistence type="predicted"/>
<evidence type="ECO:0000313" key="3">
    <source>
        <dbReference type="EMBL" id="TDN56754.1"/>
    </source>
</evidence>
<sequence>MSRLTLTMVVSMVFFALLFTLWPQLDLATSAAFFSDGSFNGEKNALVMALYGGIPVMSKAIIISLFLALFFFCFVRSEKGRRRRAQVGYLLVALALGPGLLIDVVLKDNWGRARPAKVSEFGGQSHFTPAMVPSRECDTNCSFVSGHASAGFYMVSLGFLGGAVARRRWTLIGMVAGGIFGLARVSQGGHFLSDVVFSFYATWFTAWFCWLLFRRLGWLPAQSEAGHKEKAVA</sequence>
<dbReference type="Pfam" id="PF01569">
    <property type="entry name" value="PAP2"/>
    <property type="match status" value="1"/>
</dbReference>
<feature type="transmembrane region" description="Helical" evidence="1">
    <location>
        <begin position="191"/>
        <end position="213"/>
    </location>
</feature>
<feature type="transmembrane region" description="Helical" evidence="1">
    <location>
        <begin position="169"/>
        <end position="185"/>
    </location>
</feature>
<dbReference type="InterPro" id="IPR000326">
    <property type="entry name" value="PAP2/HPO"/>
</dbReference>
<dbReference type="RefSeq" id="WP_133587354.1">
    <property type="nucleotide sequence ID" value="NZ_SNVV01000001.1"/>
</dbReference>
<dbReference type="AlphaFoldDB" id="A0A4R6EET4"/>
<dbReference type="SUPFAM" id="SSF48317">
    <property type="entry name" value="Acid phosphatase/Vanadium-dependent haloperoxidase"/>
    <property type="match status" value="1"/>
</dbReference>
<reference evidence="3 4" key="1">
    <citation type="submission" date="2019-03" db="EMBL/GenBank/DDBJ databases">
        <title>Genomic Encyclopedia of Type Strains, Phase IV (KMG-IV): sequencing the most valuable type-strain genomes for metagenomic binning, comparative biology and taxonomic classification.</title>
        <authorList>
            <person name="Goeker M."/>
        </authorList>
    </citation>
    <scope>NUCLEOTIDE SEQUENCE [LARGE SCALE GENOMIC DNA]</scope>
    <source>
        <strain evidence="3 4">DSM 12121</strain>
    </source>
</reference>
<gene>
    <name evidence="3" type="ORF">C7389_101133</name>
</gene>
<dbReference type="InterPro" id="IPR036938">
    <property type="entry name" value="PAP2/HPO_sf"/>
</dbReference>
<evidence type="ECO:0000256" key="1">
    <source>
        <dbReference type="SAM" id="Phobius"/>
    </source>
</evidence>
<evidence type="ECO:0000313" key="4">
    <source>
        <dbReference type="Proteomes" id="UP000295129"/>
    </source>
</evidence>
<accession>A0A4R6EET4</accession>
<feature type="transmembrane region" description="Helical" evidence="1">
    <location>
        <begin position="87"/>
        <end position="106"/>
    </location>
</feature>